<dbReference type="RefSeq" id="WP_270539214.1">
    <property type="nucleotide sequence ID" value="NZ_JAQCYP010000001.1"/>
</dbReference>
<dbReference type="Gene3D" id="2.170.130.10">
    <property type="entry name" value="TonB-dependent receptor, plug domain"/>
    <property type="match status" value="1"/>
</dbReference>
<reference evidence="5 6" key="1">
    <citation type="submission" date="2023-01" db="EMBL/GenBank/DDBJ databases">
        <title>Exploring GABA producing Bacteroides strains toward improving mental health.</title>
        <authorList>
            <person name="Yousuf B."/>
            <person name="Bouhlel N.E."/>
            <person name="Mottawea W."/>
            <person name="Hammami R."/>
        </authorList>
    </citation>
    <scope>NUCLEOTIDE SEQUENCE [LARGE SCALE GENOMIC DNA]</scope>
    <source>
        <strain evidence="5 6">UO.H1054</strain>
    </source>
</reference>
<dbReference type="NCBIfam" id="TIGR04056">
    <property type="entry name" value="OMP_RagA_SusC"/>
    <property type="match status" value="1"/>
</dbReference>
<evidence type="ECO:0000313" key="5">
    <source>
        <dbReference type="EMBL" id="MDC7135661.1"/>
    </source>
</evidence>
<comment type="subcellular location">
    <subcellularLocation>
        <location evidence="1">Cell outer membrane</location>
    </subcellularLocation>
</comment>
<accession>A0ABT5H4Y8</accession>
<name>A0ABT5H4Y8_9BACE</name>
<evidence type="ECO:0000313" key="6">
    <source>
        <dbReference type="Proteomes" id="UP001215398"/>
    </source>
</evidence>
<evidence type="ECO:0000256" key="2">
    <source>
        <dbReference type="ARBA" id="ARBA00023136"/>
    </source>
</evidence>
<dbReference type="InterPro" id="IPR012910">
    <property type="entry name" value="Plug_dom"/>
</dbReference>
<protein>
    <submittedName>
        <fullName evidence="5">SusC/RagA family TonB-linked outer membrane protein</fullName>
    </submittedName>
</protein>
<dbReference type="Proteomes" id="UP001215398">
    <property type="component" value="Unassembled WGS sequence"/>
</dbReference>
<keyword evidence="3" id="KW-0998">Cell outer membrane</keyword>
<comment type="caution">
    <text evidence="5">The sequence shown here is derived from an EMBL/GenBank/DDBJ whole genome shotgun (WGS) entry which is preliminary data.</text>
</comment>
<dbReference type="EMBL" id="JAQPYS010000033">
    <property type="protein sequence ID" value="MDC7135661.1"/>
    <property type="molecule type" value="Genomic_DNA"/>
</dbReference>
<organism evidence="5 6">
    <name type="scientific">Bacteroides zhangwenhongii</name>
    <dbReference type="NCBI Taxonomy" id="2650157"/>
    <lineage>
        <taxon>Bacteria</taxon>
        <taxon>Pseudomonadati</taxon>
        <taxon>Bacteroidota</taxon>
        <taxon>Bacteroidia</taxon>
        <taxon>Bacteroidales</taxon>
        <taxon>Bacteroidaceae</taxon>
        <taxon>Bacteroides</taxon>
    </lineage>
</organism>
<sequence>MVKNAFIRLFVVMVFLGVGNKMSSKTFIQKKQKQELLVSDKDIKKHKQDSVGFVEQKSKLQHSWGTFSPNVSLDVPSISRSPFISLQQLLKGNTAGVYVQENNGEPGSIQSMLIHGLSSPVFSNKDISGIQPVVYLNGVPLLLDNPFSYDVKLYDVNPLGGASNILAGLDLGIIESMEVIKDPLKLAQLGPLASKGAIWIQTKDGYWGGKHFSVDGSLGFVTPPSGVKMTNAGYERAFRQNFFDTYGILNANQYLPKYLQDDRDDLYFGEPDWADSYYRYAPQYNLNVTVGGGNPMANYLFTLGTSRNAGVADETGYNKYNIGFFLNMVPLKGLTATAQVNGGMSNRSRNRNFRDRYAEVEYLPDFSTPIAPTKIGYSLFMSEYDKVTSENDNDMINGYLGLNYKLGNFVANAKLQLDYNTNDSHLFFPSTLMESVSFVSDYSAYNRRLRGVADIAYLFRFGKNHLLNVKWDGSFQSDLQHYNYTRAYDGDDDKKTTTASKANYKLYRYADRMDTRLVSTSFYLEYTYKELVNAGIVVRSDGTSKMQMDNRWLFTPAFNIGWNVKKQFWANSPVISNLFINASWARMGKLLESDRFALGPQYSAEDMNWIGQTVISSQNGLGTITRPYSRGWVGYGIGWPYAEKLNIELAGAFLNDRLKFSLGFYNNYDKDQIIQMPVPQEYGYKYQFKQGMDVNNRGIDFSISSSILSNPKGINWDASLNVNYNWNELKRLPEGVQEVTLGDRKLTVGKSIDQFWLLQNIGIYQTDEEVPVIDGKRLSINGIPLKKGDPIWVDQNGDNMIDDQDKVMKGHMLPPFTGGFMSEFRYKRFDLSFNLFWAVGHHALNNRSWQRYDFMTLDNQKSLAAVKEIFFWQNTNDKNDYPIYNPLSKTHPYRQDQDLFLEKLSYLKLRTLTLGYTLPLKKKGKYAPNSIYLYLTANNLFTITAFSGDDPELIEFNGCYSGYGQSLPRSLTAGFKFNF</sequence>
<dbReference type="SUPFAM" id="SSF56935">
    <property type="entry name" value="Porins"/>
    <property type="match status" value="1"/>
</dbReference>
<evidence type="ECO:0000256" key="1">
    <source>
        <dbReference type="ARBA" id="ARBA00004442"/>
    </source>
</evidence>
<keyword evidence="2" id="KW-0472">Membrane</keyword>
<dbReference type="InterPro" id="IPR037066">
    <property type="entry name" value="Plug_dom_sf"/>
</dbReference>
<evidence type="ECO:0000256" key="3">
    <source>
        <dbReference type="ARBA" id="ARBA00023237"/>
    </source>
</evidence>
<dbReference type="Gene3D" id="2.40.170.20">
    <property type="entry name" value="TonB-dependent receptor, beta-barrel domain"/>
    <property type="match status" value="1"/>
</dbReference>
<gene>
    <name evidence="5" type="ORF">PQG98_04775</name>
</gene>
<feature type="domain" description="TonB-dependent receptor plug" evidence="4">
    <location>
        <begin position="77"/>
        <end position="184"/>
    </location>
</feature>
<dbReference type="InterPro" id="IPR036942">
    <property type="entry name" value="Beta-barrel_TonB_sf"/>
</dbReference>
<dbReference type="Pfam" id="PF07715">
    <property type="entry name" value="Plug"/>
    <property type="match status" value="1"/>
</dbReference>
<keyword evidence="6" id="KW-1185">Reference proteome</keyword>
<proteinExistence type="predicted"/>
<dbReference type="InterPro" id="IPR023996">
    <property type="entry name" value="TonB-dep_OMP_SusC/RagA"/>
</dbReference>
<evidence type="ECO:0000259" key="4">
    <source>
        <dbReference type="Pfam" id="PF07715"/>
    </source>
</evidence>